<evidence type="ECO:0000256" key="1">
    <source>
        <dbReference type="SAM" id="MobiDB-lite"/>
    </source>
</evidence>
<protein>
    <submittedName>
        <fullName evidence="2">Uncharacterized protein</fullName>
    </submittedName>
</protein>
<organism evidence="2">
    <name type="scientific">bioreactor metagenome</name>
    <dbReference type="NCBI Taxonomy" id="1076179"/>
    <lineage>
        <taxon>unclassified sequences</taxon>
        <taxon>metagenomes</taxon>
        <taxon>ecological metagenomes</taxon>
    </lineage>
</organism>
<proteinExistence type="predicted"/>
<gene>
    <name evidence="2" type="ORF">SDC9_58914</name>
</gene>
<evidence type="ECO:0000313" key="2">
    <source>
        <dbReference type="EMBL" id="MPM12561.1"/>
    </source>
</evidence>
<dbReference type="EMBL" id="VSSQ01001991">
    <property type="protein sequence ID" value="MPM12561.1"/>
    <property type="molecule type" value="Genomic_DNA"/>
</dbReference>
<accession>A0A644X9S0</accession>
<sequence length="493" mass="53361">MRITSDSGILLANPVDYVYHNFSSTKGYSGYGFRSWNGHMQYKHKGGIWADFPTMPSIPGNVEWWIRPTAALYIRPISNDYIRVWDNGQTYGLSYDGGGNLIGGYFRITNTTLGAAAVQGFSDVSGNQTYGYLGYNDNITVGSTTVGGAAVHGRVDDPNRTAVYGRTAGLSDVAAMLGYSNVWIASYNWTDNASATYNPPAIYGHLSNNTGSTVAGDHIGVRGLSQRSASGNPGYTIGVGGVSLANSEDGHGVDGYYSGTGTWRRGGVFYADNTLTSIEVSVAAHDVNRKVVGGGTVSEVIPTENYGRITLTCPESPEYWYIDYGSVQMINGKAHVDLDPILISICFIDSMNPIKVICQPNMEYCNGVAVINKTEKGFDIVEMNGGVHSGEIDFQIVAKPRTNYGEGRFPQAKSRFVKSQNEPEAAKAQNQPDYSKTFRWPNDWEVYGYDVEENTPVGDLIIAGPNAGKIKLGDGKYGTSVPASKSDLRIENK</sequence>
<comment type="caution">
    <text evidence="2">The sequence shown here is derived from an EMBL/GenBank/DDBJ whole genome shotgun (WGS) entry which is preliminary data.</text>
</comment>
<reference evidence="2" key="1">
    <citation type="submission" date="2019-08" db="EMBL/GenBank/DDBJ databases">
        <authorList>
            <person name="Kucharzyk K."/>
            <person name="Murdoch R.W."/>
            <person name="Higgins S."/>
            <person name="Loffler F."/>
        </authorList>
    </citation>
    <scope>NUCLEOTIDE SEQUENCE</scope>
</reference>
<name>A0A644X9S0_9ZZZZ</name>
<dbReference type="AlphaFoldDB" id="A0A644X9S0"/>
<feature type="region of interest" description="Disordered" evidence="1">
    <location>
        <begin position="473"/>
        <end position="493"/>
    </location>
</feature>